<evidence type="ECO:0000313" key="4">
    <source>
        <dbReference type="RefSeq" id="XP_002736879.1"/>
    </source>
</evidence>
<organism evidence="3 4">
    <name type="scientific">Saccoglossus kowalevskii</name>
    <name type="common">Acorn worm</name>
    <dbReference type="NCBI Taxonomy" id="10224"/>
    <lineage>
        <taxon>Eukaryota</taxon>
        <taxon>Metazoa</taxon>
        <taxon>Hemichordata</taxon>
        <taxon>Enteropneusta</taxon>
        <taxon>Harrimaniidae</taxon>
        <taxon>Saccoglossus</taxon>
    </lineage>
</organism>
<evidence type="ECO:0000256" key="1">
    <source>
        <dbReference type="SAM" id="MobiDB-lite"/>
    </source>
</evidence>
<gene>
    <name evidence="4" type="primary">LOC100367272</name>
</gene>
<reference evidence="4" key="1">
    <citation type="submission" date="2025-08" db="UniProtKB">
        <authorList>
            <consortium name="RefSeq"/>
        </authorList>
    </citation>
    <scope>IDENTIFICATION</scope>
    <source>
        <tissue evidence="4">Testes</tissue>
    </source>
</reference>
<dbReference type="PANTHER" id="PTHR36981:SF1">
    <property type="entry name" value="P2X PURINORECEPTOR 7 INTRACELLULAR DOMAIN-CONTAINING PROTEIN"/>
    <property type="match status" value="1"/>
</dbReference>
<dbReference type="RefSeq" id="XP_002736879.1">
    <property type="nucleotide sequence ID" value="XM_002736833.2"/>
</dbReference>
<feature type="compositionally biased region" description="Low complexity" evidence="1">
    <location>
        <begin position="7"/>
        <end position="17"/>
    </location>
</feature>
<sequence length="214" mass="24331">MEVVRPSSVSSSISSLSDDTDTSNFLDYENDQWSTGMMGEVGPYRFEPYAKGGNSDDGSTASEAGSSDNESDDVQHRIENTHWCTCSNCVVMPTAIECVYCRGLSQVTLKMEGCQHEVSCIVEHPGFVSVCLDVWVLQTAYYQYMQQYGGTQTEDENRIHEKYRYIAYRQLVRWCWGYLGKDVRVTLPACAVQKIRQTFQSEIYRGFKLPQLRA</sequence>
<feature type="compositionally biased region" description="Polar residues" evidence="1">
    <location>
        <begin position="56"/>
        <end position="68"/>
    </location>
</feature>
<dbReference type="PANTHER" id="PTHR36981">
    <property type="entry name" value="ZGC:195170"/>
    <property type="match status" value="1"/>
</dbReference>
<dbReference type="InterPro" id="IPR046815">
    <property type="entry name" value="P2RX7_C"/>
</dbReference>
<keyword evidence="3" id="KW-1185">Reference proteome</keyword>
<dbReference type="GeneID" id="100367272"/>
<proteinExistence type="predicted"/>
<protein>
    <submittedName>
        <fullName evidence="4">Uncharacterized protein LOC100367272</fullName>
    </submittedName>
</protein>
<evidence type="ECO:0000259" key="2">
    <source>
        <dbReference type="Pfam" id="PF20478"/>
    </source>
</evidence>
<accession>A0ABM0GTA0</accession>
<feature type="region of interest" description="Disordered" evidence="1">
    <location>
        <begin position="1"/>
        <end position="73"/>
    </location>
</feature>
<dbReference type="Proteomes" id="UP000694865">
    <property type="component" value="Unplaced"/>
</dbReference>
<name>A0ABM0GTA0_SACKO</name>
<evidence type="ECO:0000313" key="3">
    <source>
        <dbReference type="Proteomes" id="UP000694865"/>
    </source>
</evidence>
<dbReference type="Pfam" id="PF20478">
    <property type="entry name" value="P2RX7_C"/>
    <property type="match status" value="1"/>
</dbReference>
<feature type="domain" description="P2X purinoreceptor 7 intracellular" evidence="2">
    <location>
        <begin position="68"/>
        <end position="208"/>
    </location>
</feature>